<dbReference type="InterPro" id="IPR012668">
    <property type="entry name" value="CHP02466"/>
</dbReference>
<proteinExistence type="predicted"/>
<name>A0A6J5T1T0_9CAUD</name>
<gene>
    <name evidence="1" type="ORF">UFOVP1636_331</name>
</gene>
<organism evidence="1">
    <name type="scientific">uncultured Caudovirales phage</name>
    <dbReference type="NCBI Taxonomy" id="2100421"/>
    <lineage>
        <taxon>Viruses</taxon>
        <taxon>Duplodnaviria</taxon>
        <taxon>Heunggongvirae</taxon>
        <taxon>Uroviricota</taxon>
        <taxon>Caudoviricetes</taxon>
        <taxon>Peduoviridae</taxon>
        <taxon>Maltschvirus</taxon>
        <taxon>Maltschvirus maltsch</taxon>
    </lineage>
</organism>
<dbReference type="Gene3D" id="2.60.120.620">
    <property type="entry name" value="q2cbj1_9rhob like domain"/>
    <property type="match status" value="1"/>
</dbReference>
<evidence type="ECO:0000313" key="1">
    <source>
        <dbReference type="EMBL" id="CAB4221489.1"/>
    </source>
</evidence>
<protein>
    <submittedName>
        <fullName evidence="1">Uncharacterized protein</fullName>
    </submittedName>
</protein>
<dbReference type="EMBL" id="LR797503">
    <property type="protein sequence ID" value="CAB4221489.1"/>
    <property type="molecule type" value="Genomic_DNA"/>
</dbReference>
<reference evidence="1" key="1">
    <citation type="submission" date="2020-05" db="EMBL/GenBank/DDBJ databases">
        <authorList>
            <person name="Chiriac C."/>
            <person name="Salcher M."/>
            <person name="Ghai R."/>
            <person name="Kavagutti S V."/>
        </authorList>
    </citation>
    <scope>NUCLEOTIDE SEQUENCE</scope>
</reference>
<dbReference type="Pfam" id="PF13759">
    <property type="entry name" value="2OG-FeII_Oxy_5"/>
    <property type="match status" value="1"/>
</dbReference>
<accession>A0A6J5T1T0</accession>
<sequence>MRLPIWITSLPRMDNWGYHYNDLLAQHNRYDYKPGNSLKIDDPNGAWDNLYNKFLERTQEILGPLNVHWDHPKQNKFCWLYTANKNHYKGGIHHHLRSSTINGVYYFSVPDSKDYNDSAISFYDGNQNEIWSYRPRELDLIIMPNYLHHQPLPSNSDRYRFSINMEIVCDWPEKFGPNLAIDNFNWTML</sequence>